<dbReference type="EC" id="1.1.1.3" evidence="4 13"/>
<keyword evidence="7 13" id="KW-0791">Threonine biosynthesis</keyword>
<accession>A0A833LV10</accession>
<dbReference type="PIRSF" id="PIRSF000098">
    <property type="entry name" value="Homoser_dehydrog"/>
    <property type="match status" value="1"/>
</dbReference>
<comment type="similarity">
    <text evidence="3 14">Belongs to the homoserine dehydrogenase family.</text>
</comment>
<evidence type="ECO:0000313" key="16">
    <source>
        <dbReference type="EMBL" id="KAB2929004.1"/>
    </source>
</evidence>
<evidence type="ECO:0000256" key="14">
    <source>
        <dbReference type="RuleBase" id="RU004171"/>
    </source>
</evidence>
<dbReference type="SUPFAM" id="SSF51735">
    <property type="entry name" value="NAD(P)-binding Rossmann-fold domains"/>
    <property type="match status" value="1"/>
</dbReference>
<dbReference type="PROSITE" id="PS01042">
    <property type="entry name" value="HOMOSER_DHGENASE"/>
    <property type="match status" value="1"/>
</dbReference>
<name>A0A833LV10_9LEPT</name>
<evidence type="ECO:0000256" key="12">
    <source>
        <dbReference type="PIRSR" id="PIRSR000098-2"/>
    </source>
</evidence>
<evidence type="ECO:0000256" key="9">
    <source>
        <dbReference type="ARBA" id="ARBA00023002"/>
    </source>
</evidence>
<reference evidence="16 17" key="1">
    <citation type="submission" date="2019-10" db="EMBL/GenBank/DDBJ databases">
        <title>Extracellular Electron Transfer in a Candidatus Methanoperedens spp. Enrichment Culture.</title>
        <authorList>
            <person name="Berger S."/>
            <person name="Rangel Shaw D."/>
            <person name="Berben T."/>
            <person name="In 'T Zandt M."/>
            <person name="Frank J."/>
            <person name="Reimann J."/>
            <person name="Jetten M.S.M."/>
            <person name="Welte C.U."/>
        </authorList>
    </citation>
    <scope>NUCLEOTIDE SEQUENCE [LARGE SCALE GENOMIC DNA]</scope>
    <source>
        <strain evidence="16">SB12</strain>
    </source>
</reference>
<evidence type="ECO:0000256" key="6">
    <source>
        <dbReference type="ARBA" id="ARBA00022605"/>
    </source>
</evidence>
<evidence type="ECO:0000259" key="15">
    <source>
        <dbReference type="PROSITE" id="PS51671"/>
    </source>
</evidence>
<dbReference type="InterPro" id="IPR019811">
    <property type="entry name" value="HDH_CS"/>
</dbReference>
<evidence type="ECO:0000256" key="5">
    <source>
        <dbReference type="ARBA" id="ARBA00013376"/>
    </source>
</evidence>
<dbReference type="PANTHER" id="PTHR43331">
    <property type="entry name" value="HOMOSERINE DEHYDROGENASE"/>
    <property type="match status" value="1"/>
</dbReference>
<dbReference type="PROSITE" id="PS51671">
    <property type="entry name" value="ACT"/>
    <property type="match status" value="1"/>
</dbReference>
<dbReference type="InterPro" id="IPR001342">
    <property type="entry name" value="HDH_cat"/>
</dbReference>
<dbReference type="GO" id="GO:0009088">
    <property type="term" value="P:threonine biosynthetic process"/>
    <property type="evidence" value="ECO:0007669"/>
    <property type="project" value="UniProtKB-UniPathway"/>
</dbReference>
<evidence type="ECO:0000256" key="7">
    <source>
        <dbReference type="ARBA" id="ARBA00022697"/>
    </source>
</evidence>
<comment type="catalytic activity">
    <reaction evidence="13">
        <text>L-homoserine + NADP(+) = L-aspartate 4-semialdehyde + NADPH + H(+)</text>
        <dbReference type="Rhea" id="RHEA:15761"/>
        <dbReference type="ChEBI" id="CHEBI:15378"/>
        <dbReference type="ChEBI" id="CHEBI:57476"/>
        <dbReference type="ChEBI" id="CHEBI:57783"/>
        <dbReference type="ChEBI" id="CHEBI:58349"/>
        <dbReference type="ChEBI" id="CHEBI:537519"/>
        <dbReference type="EC" id="1.1.1.3"/>
    </reaction>
</comment>
<dbReference type="Pfam" id="PF00742">
    <property type="entry name" value="Homoserine_dh"/>
    <property type="match status" value="1"/>
</dbReference>
<dbReference type="GO" id="GO:0050661">
    <property type="term" value="F:NADP binding"/>
    <property type="evidence" value="ECO:0007669"/>
    <property type="project" value="InterPro"/>
</dbReference>
<dbReference type="InterPro" id="IPR002912">
    <property type="entry name" value="ACT_dom"/>
</dbReference>
<dbReference type="Gene3D" id="3.40.50.720">
    <property type="entry name" value="NAD(P)-binding Rossmann-like Domain"/>
    <property type="match status" value="1"/>
</dbReference>
<dbReference type="Proteomes" id="UP000460298">
    <property type="component" value="Unassembled WGS sequence"/>
</dbReference>
<dbReference type="UniPathway" id="UPA00051">
    <property type="reaction ID" value="UER00465"/>
</dbReference>
<feature type="domain" description="ACT" evidence="15">
    <location>
        <begin position="346"/>
        <end position="419"/>
    </location>
</feature>
<comment type="pathway">
    <text evidence="1 13">Amino-acid biosynthesis; L-threonine biosynthesis; L-threonine from L-aspartate: step 3/5.</text>
</comment>
<evidence type="ECO:0000256" key="11">
    <source>
        <dbReference type="PIRSR" id="PIRSR000098-1"/>
    </source>
</evidence>
<dbReference type="UniPathway" id="UPA00050">
    <property type="reaction ID" value="UER00063"/>
</dbReference>
<dbReference type="FunFam" id="3.30.360.10:FF:000005">
    <property type="entry name" value="Homoserine dehydrogenase"/>
    <property type="match status" value="1"/>
</dbReference>
<proteinExistence type="inferred from homology"/>
<dbReference type="InterPro" id="IPR005106">
    <property type="entry name" value="Asp/hSer_DH_NAD-bd"/>
</dbReference>
<evidence type="ECO:0000256" key="13">
    <source>
        <dbReference type="RuleBase" id="RU000579"/>
    </source>
</evidence>
<comment type="caution">
    <text evidence="16">The sequence shown here is derived from an EMBL/GenBank/DDBJ whole genome shotgun (WGS) entry which is preliminary data.</text>
</comment>
<evidence type="ECO:0000256" key="8">
    <source>
        <dbReference type="ARBA" id="ARBA00022857"/>
    </source>
</evidence>
<dbReference type="PANTHER" id="PTHR43331:SF1">
    <property type="entry name" value="HOMOSERINE DEHYDROGENASE"/>
    <property type="match status" value="1"/>
</dbReference>
<evidence type="ECO:0000256" key="2">
    <source>
        <dbReference type="ARBA" id="ARBA00005062"/>
    </source>
</evidence>
<dbReference type="SUPFAM" id="SSF55021">
    <property type="entry name" value="ACT-like"/>
    <property type="match status" value="1"/>
</dbReference>
<dbReference type="InterPro" id="IPR045865">
    <property type="entry name" value="ACT-like_dom_sf"/>
</dbReference>
<dbReference type="Gene3D" id="3.30.70.260">
    <property type="match status" value="1"/>
</dbReference>
<evidence type="ECO:0000256" key="4">
    <source>
        <dbReference type="ARBA" id="ARBA00013213"/>
    </source>
</evidence>
<evidence type="ECO:0000256" key="3">
    <source>
        <dbReference type="ARBA" id="ARBA00006753"/>
    </source>
</evidence>
<gene>
    <name evidence="16" type="ORF">F9K24_21130</name>
</gene>
<evidence type="ECO:0000256" key="10">
    <source>
        <dbReference type="ARBA" id="ARBA00023167"/>
    </source>
</evidence>
<dbReference type="Gene3D" id="3.30.360.10">
    <property type="entry name" value="Dihydrodipicolinate Reductase, domain 2"/>
    <property type="match status" value="1"/>
</dbReference>
<keyword evidence="9 13" id="KW-0560">Oxidoreductase</keyword>
<dbReference type="CDD" id="cd04881">
    <property type="entry name" value="ACT_HSDH-Hom"/>
    <property type="match status" value="1"/>
</dbReference>
<dbReference type="NCBIfam" id="NF004976">
    <property type="entry name" value="PRK06349.1"/>
    <property type="match status" value="1"/>
</dbReference>
<feature type="binding site" evidence="12">
    <location>
        <position position="103"/>
    </location>
    <ligand>
        <name>NADPH</name>
        <dbReference type="ChEBI" id="CHEBI:57783"/>
    </ligand>
</feature>
<dbReference type="GO" id="GO:0004412">
    <property type="term" value="F:homoserine dehydrogenase activity"/>
    <property type="evidence" value="ECO:0007669"/>
    <property type="project" value="UniProtKB-EC"/>
</dbReference>
<dbReference type="InterPro" id="IPR036291">
    <property type="entry name" value="NAD(P)-bd_dom_sf"/>
</dbReference>
<dbReference type="GO" id="GO:0009086">
    <property type="term" value="P:methionine biosynthetic process"/>
    <property type="evidence" value="ECO:0007669"/>
    <property type="project" value="UniProtKB-KW"/>
</dbReference>
<dbReference type="Pfam" id="PF01842">
    <property type="entry name" value="ACT"/>
    <property type="match status" value="1"/>
</dbReference>
<dbReference type="InterPro" id="IPR016204">
    <property type="entry name" value="HDH"/>
</dbReference>
<feature type="binding site" evidence="12">
    <location>
        <position position="193"/>
    </location>
    <ligand>
        <name>L-homoserine</name>
        <dbReference type="ChEBI" id="CHEBI:57476"/>
    </ligand>
</feature>
<dbReference type="SUPFAM" id="SSF55347">
    <property type="entry name" value="Glyceraldehyde-3-phosphate dehydrogenase-like, C-terminal domain"/>
    <property type="match status" value="1"/>
</dbReference>
<dbReference type="AlphaFoldDB" id="A0A833LV10"/>
<keyword evidence="6 13" id="KW-0028">Amino-acid biosynthesis</keyword>
<dbReference type="Pfam" id="PF03447">
    <property type="entry name" value="NAD_binding_3"/>
    <property type="match status" value="1"/>
</dbReference>
<organism evidence="16 17">
    <name type="scientific">Leptonema illini</name>
    <dbReference type="NCBI Taxonomy" id="183"/>
    <lineage>
        <taxon>Bacteria</taxon>
        <taxon>Pseudomonadati</taxon>
        <taxon>Spirochaetota</taxon>
        <taxon>Spirochaetia</taxon>
        <taxon>Leptospirales</taxon>
        <taxon>Leptospiraceae</taxon>
        <taxon>Leptonema</taxon>
    </lineage>
</organism>
<sequence length="428" mass="45985">MKEIGIGLLGAGTVGRGLIEILETEGERIASRTGVRPVLRRVADRSFQKKPVLSAYAPTASIDEVIDDASVELVVELMGGLDPAGTAILKALRAGKSVVTANKALIAARSAEIFEAIAEGRKKNPATTIGFEAAVGGALPLVRNMRLIWSAGGMQRMVGILNGTCNFIITRMQDDGMEYAEALKLAQQKGFAEADPSFDVSGKDAAQKLAILSMLAFDVSVRDSDIVVEGIESFHRVDHELARKMGRVIRLLAIARRVDDRLLLRVHPAMIPANHLLADVRDEFNALFIEERYAGPSLIVGRGAGALPTAAAVLSDLVAIGSGSANRWVGDLQPLKSLEDARYRFYFRFRTVDRPGVLARIAGVLAEHDISIATMHQEEGREPVDVVIVTHEASESAVRSAVSKIDGGEIILAPTVVIRMEDNPDASL</sequence>
<protein>
    <recommendedName>
        <fullName evidence="5 13">Homoserine dehydrogenase</fullName>
        <ecNumber evidence="4 13">1.1.1.3</ecNumber>
    </recommendedName>
</protein>
<comment type="pathway">
    <text evidence="2 13">Amino-acid biosynthesis; L-methionine biosynthesis via de novo pathway; L-homoserine from L-aspartate: step 3/3.</text>
</comment>
<keyword evidence="10 13" id="KW-0486">Methionine biosynthesis</keyword>
<dbReference type="EMBL" id="WBUI01000039">
    <property type="protein sequence ID" value="KAB2929004.1"/>
    <property type="molecule type" value="Genomic_DNA"/>
</dbReference>
<feature type="active site" description="Proton donor" evidence="11">
    <location>
        <position position="208"/>
    </location>
</feature>
<keyword evidence="8 12" id="KW-0521">NADP</keyword>
<evidence type="ECO:0000256" key="1">
    <source>
        <dbReference type="ARBA" id="ARBA00005056"/>
    </source>
</evidence>
<evidence type="ECO:0000313" key="17">
    <source>
        <dbReference type="Proteomes" id="UP000460298"/>
    </source>
</evidence>